<protein>
    <submittedName>
        <fullName evidence="1">Uncharacterized protein</fullName>
    </submittedName>
</protein>
<accession>A0A800MV28</accession>
<reference evidence="1 2" key="1">
    <citation type="journal article" date="2020" name="G3 (Bethesda)">
        <title>Whole Genome Sequencing and Comparative Genomics of Two Nematicidal Bacillus Strains Reveals a Wide Range of Possible Virulence Factors.</title>
        <authorList>
            <person name="Susic N."/>
            <person name="Janezic S."/>
            <person name="Rupnik M."/>
            <person name="Geric Stare B."/>
        </authorList>
    </citation>
    <scope>NUCLEOTIDE SEQUENCE [LARGE SCALE GENOMIC DNA]</scope>
    <source>
        <strain evidence="1 2">I-1582</strain>
    </source>
</reference>
<dbReference type="EMBL" id="VDEM01000040">
    <property type="protein sequence ID" value="KAF0823048.1"/>
    <property type="molecule type" value="Genomic_DNA"/>
</dbReference>
<gene>
    <name evidence="1" type="ORF">KIS1582_3194</name>
</gene>
<sequence>MKPFFRKFVLLISGTLYLEVRNFGEESNIEETFLSFYW</sequence>
<comment type="caution">
    <text evidence="1">The sequence shown here is derived from an EMBL/GenBank/DDBJ whole genome shotgun (WGS) entry which is preliminary data.</text>
</comment>
<organism evidence="1 2">
    <name type="scientific">Cytobacillus firmus</name>
    <name type="common">Bacillus firmus</name>
    <dbReference type="NCBI Taxonomy" id="1399"/>
    <lineage>
        <taxon>Bacteria</taxon>
        <taxon>Bacillati</taxon>
        <taxon>Bacillota</taxon>
        <taxon>Bacilli</taxon>
        <taxon>Bacillales</taxon>
        <taxon>Bacillaceae</taxon>
        <taxon>Cytobacillus</taxon>
    </lineage>
</organism>
<dbReference type="AlphaFoldDB" id="A0A800MV28"/>
<name>A0A800MV28_CYTFI</name>
<dbReference type="Proteomes" id="UP000465778">
    <property type="component" value="Unassembled WGS sequence"/>
</dbReference>
<evidence type="ECO:0000313" key="2">
    <source>
        <dbReference type="Proteomes" id="UP000465778"/>
    </source>
</evidence>
<proteinExistence type="predicted"/>
<evidence type="ECO:0000313" key="1">
    <source>
        <dbReference type="EMBL" id="KAF0823048.1"/>
    </source>
</evidence>